<evidence type="ECO:0000313" key="3">
    <source>
        <dbReference type="EMBL" id="KAA2226744.1"/>
    </source>
</evidence>
<evidence type="ECO:0000313" key="4">
    <source>
        <dbReference type="EMBL" id="SDU90768.1"/>
    </source>
</evidence>
<name>A0A5B2UIT0_9PSED</name>
<dbReference type="RefSeq" id="WP_090290945.1">
    <property type="nucleotide sequence ID" value="NZ_BMNU01000015.1"/>
</dbReference>
<reference evidence="3 6" key="2">
    <citation type="submission" date="2019-09" db="EMBL/GenBank/DDBJ databases">
        <title>Draft genome sequence of Pseudomonas brenneri CCUG 51514(T).</title>
        <authorList>
            <person name="Tunovic T."/>
            <person name="Pineiro-Iglesias B."/>
            <person name="Unosson C."/>
            <person name="Inganas E."/>
            <person name="Ohlen M."/>
            <person name="Cardew S."/>
            <person name="Jensie-Markopoulos S."/>
            <person name="Salva-Serra F."/>
            <person name="Jaen-Luchoro D."/>
            <person name="Svensson-Stadler L."/>
            <person name="Chun J."/>
            <person name="Moore E."/>
        </authorList>
    </citation>
    <scope>NUCLEOTIDE SEQUENCE [LARGE SCALE GENOMIC DNA]</scope>
    <source>
        <strain evidence="3 6">CCUG 51514</strain>
    </source>
</reference>
<reference evidence="4 5" key="1">
    <citation type="submission" date="2016-10" db="EMBL/GenBank/DDBJ databases">
        <authorList>
            <person name="Varghese N."/>
            <person name="Submissions S."/>
        </authorList>
    </citation>
    <scope>NUCLEOTIDE SEQUENCE [LARGE SCALE GENOMIC DNA]</scope>
    <source>
        <strain evidence="4 5">BS2771</strain>
    </source>
</reference>
<sequence>MNTLPRNVQAQIDEAEAIQQSLNTPAENPAPEVAPAAEPDAPVISETPPPAKTDPAPAARNADAEYWEQRFKVMQGKYNAEIPALQQEVNRLTAELAQAKQPAGNAVQRAVSDLTPEEIESYGPDLIAIIQRVAGGQVSAANPAELEILKTEVEGLKQKTQQSEQEKAAQAQEEFFRQLIQRIPDAVEINALPAFHEWLGHMDAFSGKERQQLLIEAQTANDAYRAAALFQAFKNTQPAVASVPEKPANTIPEEDIQPRSTRTNAQPPAEGKWWSNDEINQFYKDVALGKRYTKAEAAAIEQDISDAVANGRITR</sequence>
<organism evidence="3 6">
    <name type="scientific">Pseudomonas brenneri</name>
    <dbReference type="NCBI Taxonomy" id="129817"/>
    <lineage>
        <taxon>Bacteria</taxon>
        <taxon>Pseudomonadati</taxon>
        <taxon>Pseudomonadota</taxon>
        <taxon>Gammaproteobacteria</taxon>
        <taxon>Pseudomonadales</taxon>
        <taxon>Pseudomonadaceae</taxon>
        <taxon>Pseudomonas</taxon>
    </lineage>
</organism>
<accession>A0A5B2UIT0</accession>
<gene>
    <name evidence="3" type="ORF">F1720_25045</name>
    <name evidence="4" type="ORF">SAMN04490181_1358</name>
</gene>
<feature type="region of interest" description="Disordered" evidence="2">
    <location>
        <begin position="1"/>
        <end position="63"/>
    </location>
</feature>
<dbReference type="Proteomes" id="UP000325296">
    <property type="component" value="Unassembled WGS sequence"/>
</dbReference>
<proteinExistence type="predicted"/>
<feature type="region of interest" description="Disordered" evidence="2">
    <location>
        <begin position="249"/>
        <end position="273"/>
    </location>
</feature>
<keyword evidence="5" id="KW-1185">Reference proteome</keyword>
<protein>
    <submittedName>
        <fullName evidence="3">Uncharacterized protein</fullName>
    </submittedName>
</protein>
<evidence type="ECO:0000256" key="1">
    <source>
        <dbReference type="SAM" id="Coils"/>
    </source>
</evidence>
<evidence type="ECO:0000313" key="5">
    <source>
        <dbReference type="Proteomes" id="UP000199620"/>
    </source>
</evidence>
<dbReference type="AlphaFoldDB" id="A0A5B2UIT0"/>
<dbReference type="Proteomes" id="UP000199620">
    <property type="component" value="Chromosome I"/>
</dbReference>
<dbReference type="EMBL" id="VUOL01000019">
    <property type="protein sequence ID" value="KAA2226744.1"/>
    <property type="molecule type" value="Genomic_DNA"/>
</dbReference>
<feature type="coiled-coil region" evidence="1">
    <location>
        <begin position="146"/>
        <end position="173"/>
    </location>
</feature>
<dbReference type="EMBL" id="LT629800">
    <property type="protein sequence ID" value="SDU90768.1"/>
    <property type="molecule type" value="Genomic_DNA"/>
</dbReference>
<dbReference type="OrthoDB" id="6181751at2"/>
<keyword evidence="1" id="KW-0175">Coiled coil</keyword>
<evidence type="ECO:0000313" key="6">
    <source>
        <dbReference type="Proteomes" id="UP000325296"/>
    </source>
</evidence>
<evidence type="ECO:0000256" key="2">
    <source>
        <dbReference type="SAM" id="MobiDB-lite"/>
    </source>
</evidence>
<feature type="compositionally biased region" description="Low complexity" evidence="2">
    <location>
        <begin position="9"/>
        <end position="42"/>
    </location>
</feature>